<dbReference type="InterPro" id="IPR003779">
    <property type="entry name" value="CMD-like"/>
</dbReference>
<dbReference type="GO" id="GO:0051920">
    <property type="term" value="F:peroxiredoxin activity"/>
    <property type="evidence" value="ECO:0007669"/>
    <property type="project" value="InterPro"/>
</dbReference>
<dbReference type="PANTHER" id="PTHR34846">
    <property type="entry name" value="4-CARBOXYMUCONOLACTONE DECARBOXYLASE FAMILY PROTEIN (AFU_ORTHOLOGUE AFUA_6G11590)"/>
    <property type="match status" value="1"/>
</dbReference>
<dbReference type="Pfam" id="PF02627">
    <property type="entry name" value="CMD"/>
    <property type="match status" value="1"/>
</dbReference>
<dbReference type="AlphaFoldDB" id="A0A1G7IH89"/>
<dbReference type="RefSeq" id="WP_083344541.1">
    <property type="nucleotide sequence ID" value="NZ_LT629690.1"/>
</dbReference>
<dbReference type="EMBL" id="LT629690">
    <property type="protein sequence ID" value="SDF11995.1"/>
    <property type="molecule type" value="Genomic_DNA"/>
</dbReference>
<dbReference type="Gene3D" id="1.20.1290.10">
    <property type="entry name" value="AhpD-like"/>
    <property type="match status" value="1"/>
</dbReference>
<keyword evidence="3" id="KW-1185">Reference proteome</keyword>
<name>A0A1G7IH89_9BACT</name>
<feature type="domain" description="Carboxymuconolactone decarboxylase-like" evidence="1">
    <location>
        <begin position="12"/>
        <end position="94"/>
    </location>
</feature>
<protein>
    <submittedName>
        <fullName evidence="2">Alkylhydroperoxidase AhpD family core domain-containing protein</fullName>
    </submittedName>
</protein>
<gene>
    <name evidence="2" type="ORF">SAMN05444167_1448</name>
</gene>
<dbReference type="OrthoDB" id="9806086at2"/>
<evidence type="ECO:0000259" key="1">
    <source>
        <dbReference type="Pfam" id="PF02627"/>
    </source>
</evidence>
<evidence type="ECO:0000313" key="2">
    <source>
        <dbReference type="EMBL" id="SDF11995.1"/>
    </source>
</evidence>
<keyword evidence="2" id="KW-0560">Oxidoreductase</keyword>
<dbReference type="InterPro" id="IPR029032">
    <property type="entry name" value="AhpD-like"/>
</dbReference>
<accession>A0A1G7IH89</accession>
<proteinExistence type="predicted"/>
<keyword evidence="2" id="KW-0575">Peroxidase</keyword>
<dbReference type="PANTHER" id="PTHR34846:SF10">
    <property type="entry name" value="CYTOPLASMIC PROTEIN"/>
    <property type="match status" value="1"/>
</dbReference>
<dbReference type="SUPFAM" id="SSF69118">
    <property type="entry name" value="AhpD-like"/>
    <property type="match status" value="1"/>
</dbReference>
<sequence>MSLRIDYAHQSPELFRKYLEMSMALKKSSIDEKLKSLVEIRASQLNGCAFCLDMHVKQAKIAGERELRLYHVSIWRESNLFTPKERAALEWTEAVTKLGEHGVSDEIFDSVRKELSEKELTDLTFVLMVINGWNRVSVAFQAVPGSQDEAYGLTAAGLS</sequence>
<dbReference type="Proteomes" id="UP000182427">
    <property type="component" value="Chromosome I"/>
</dbReference>
<dbReference type="NCBIfam" id="TIGR00778">
    <property type="entry name" value="ahpD_dom"/>
    <property type="match status" value="1"/>
</dbReference>
<evidence type="ECO:0000313" key="3">
    <source>
        <dbReference type="Proteomes" id="UP000182427"/>
    </source>
</evidence>
<dbReference type="InterPro" id="IPR004675">
    <property type="entry name" value="AhpD_core"/>
</dbReference>
<reference evidence="2 3" key="1">
    <citation type="submission" date="2016-10" db="EMBL/GenBank/DDBJ databases">
        <authorList>
            <person name="de Groot N.N."/>
        </authorList>
    </citation>
    <scope>NUCLEOTIDE SEQUENCE [LARGE SCALE GENOMIC DNA]</scope>
    <source>
        <strain evidence="2 3">GAS232</strain>
    </source>
</reference>
<organism evidence="2 3">
    <name type="scientific">Terriglobus roseus</name>
    <dbReference type="NCBI Taxonomy" id="392734"/>
    <lineage>
        <taxon>Bacteria</taxon>
        <taxon>Pseudomonadati</taxon>
        <taxon>Acidobacteriota</taxon>
        <taxon>Terriglobia</taxon>
        <taxon>Terriglobales</taxon>
        <taxon>Acidobacteriaceae</taxon>
        <taxon>Terriglobus</taxon>
    </lineage>
</organism>